<comment type="similarity">
    <text evidence="1">Belongs to the sigma-70 factor family. ECF subfamily.</text>
</comment>
<dbReference type="PANTHER" id="PTHR43133:SF63">
    <property type="entry name" value="RNA POLYMERASE SIGMA FACTOR FECI-RELATED"/>
    <property type="match status" value="1"/>
</dbReference>
<organism evidence="9 10">
    <name type="scientific">Variovorax boronicumulans</name>
    <dbReference type="NCBI Taxonomy" id="436515"/>
    <lineage>
        <taxon>Bacteria</taxon>
        <taxon>Pseudomonadati</taxon>
        <taxon>Pseudomonadota</taxon>
        <taxon>Betaproteobacteria</taxon>
        <taxon>Burkholderiales</taxon>
        <taxon>Comamonadaceae</taxon>
        <taxon>Variovorax</taxon>
    </lineage>
</organism>
<keyword evidence="3" id="KW-0731">Sigma factor</keyword>
<evidence type="ECO:0000256" key="2">
    <source>
        <dbReference type="ARBA" id="ARBA00023015"/>
    </source>
</evidence>
<dbReference type="GO" id="GO:0003677">
    <property type="term" value="F:DNA binding"/>
    <property type="evidence" value="ECO:0007669"/>
    <property type="project" value="InterPro"/>
</dbReference>
<proteinExistence type="inferred from homology"/>
<feature type="domain" description="RNA polymerase sigma-70 region 2" evidence="7">
    <location>
        <begin position="17"/>
        <end position="78"/>
    </location>
</feature>
<gene>
    <name evidence="9" type="ORF">CKY39_21185</name>
</gene>
<keyword evidence="4" id="KW-0804">Transcription</keyword>
<evidence type="ECO:0000256" key="1">
    <source>
        <dbReference type="ARBA" id="ARBA00010641"/>
    </source>
</evidence>
<dbReference type="RefSeq" id="WP_095745815.1">
    <property type="nucleotide sequence ID" value="NZ_CP023284.1"/>
</dbReference>
<feature type="region of interest" description="Disordered" evidence="6">
    <location>
        <begin position="160"/>
        <end position="181"/>
    </location>
</feature>
<feature type="coiled-coil region" evidence="5">
    <location>
        <begin position="14"/>
        <end position="41"/>
    </location>
</feature>
<dbReference type="GO" id="GO:0006352">
    <property type="term" value="P:DNA-templated transcription initiation"/>
    <property type="evidence" value="ECO:0007669"/>
    <property type="project" value="InterPro"/>
</dbReference>
<dbReference type="GO" id="GO:0016987">
    <property type="term" value="F:sigma factor activity"/>
    <property type="evidence" value="ECO:0007669"/>
    <property type="project" value="UniProtKB-KW"/>
</dbReference>
<dbReference type="Pfam" id="PF08281">
    <property type="entry name" value="Sigma70_r4_2"/>
    <property type="match status" value="1"/>
</dbReference>
<evidence type="ECO:0000313" key="9">
    <source>
        <dbReference type="EMBL" id="ATA55456.1"/>
    </source>
</evidence>
<dbReference type="Gene3D" id="1.10.10.10">
    <property type="entry name" value="Winged helix-like DNA-binding domain superfamily/Winged helix DNA-binding domain"/>
    <property type="match status" value="1"/>
</dbReference>
<dbReference type="EMBL" id="CP023284">
    <property type="protein sequence ID" value="ATA55456.1"/>
    <property type="molecule type" value="Genomic_DNA"/>
</dbReference>
<name>A0A250DM54_9BURK</name>
<evidence type="ECO:0000259" key="7">
    <source>
        <dbReference type="Pfam" id="PF04542"/>
    </source>
</evidence>
<evidence type="ECO:0000259" key="8">
    <source>
        <dbReference type="Pfam" id="PF08281"/>
    </source>
</evidence>
<protein>
    <submittedName>
        <fullName evidence="9">RNA polymerase subunit sigma-70</fullName>
    </submittedName>
</protein>
<dbReference type="PANTHER" id="PTHR43133">
    <property type="entry name" value="RNA POLYMERASE ECF-TYPE SIGMA FACTO"/>
    <property type="match status" value="1"/>
</dbReference>
<keyword evidence="2" id="KW-0805">Transcription regulation</keyword>
<feature type="domain" description="RNA polymerase sigma factor 70 region 4 type 2" evidence="8">
    <location>
        <begin position="111"/>
        <end position="158"/>
    </location>
</feature>
<accession>A0A250DM54</accession>
<evidence type="ECO:0000256" key="5">
    <source>
        <dbReference type="SAM" id="Coils"/>
    </source>
</evidence>
<evidence type="ECO:0000256" key="6">
    <source>
        <dbReference type="SAM" id="MobiDB-lite"/>
    </source>
</evidence>
<dbReference type="SUPFAM" id="SSF88946">
    <property type="entry name" value="Sigma2 domain of RNA polymerase sigma factors"/>
    <property type="match status" value="1"/>
</dbReference>
<dbReference type="Proteomes" id="UP000217154">
    <property type="component" value="Chromosome"/>
</dbReference>
<evidence type="ECO:0000256" key="3">
    <source>
        <dbReference type="ARBA" id="ARBA00023082"/>
    </source>
</evidence>
<dbReference type="InterPro" id="IPR036388">
    <property type="entry name" value="WH-like_DNA-bd_sf"/>
</dbReference>
<dbReference type="InterPro" id="IPR013325">
    <property type="entry name" value="RNA_pol_sigma_r2"/>
</dbReference>
<reference evidence="9 10" key="1">
    <citation type="submission" date="2017-09" db="EMBL/GenBank/DDBJ databases">
        <title>The diverse metabolic capabilities of V. boronicumulans make it an excellent choice for continued studies on novel biodegradation.</title>
        <authorList>
            <person name="Sun S."/>
        </authorList>
    </citation>
    <scope>NUCLEOTIDE SEQUENCE [LARGE SCALE GENOMIC DNA]</scope>
    <source>
        <strain evidence="9 10">J1</strain>
    </source>
</reference>
<keyword evidence="5" id="KW-0175">Coiled coil</keyword>
<dbReference type="Gene3D" id="1.10.1740.10">
    <property type="match status" value="1"/>
</dbReference>
<dbReference type="InterPro" id="IPR013324">
    <property type="entry name" value="RNA_pol_sigma_r3/r4-like"/>
</dbReference>
<dbReference type="NCBIfam" id="TIGR02937">
    <property type="entry name" value="sigma70-ECF"/>
    <property type="match status" value="1"/>
</dbReference>
<dbReference type="KEGG" id="vbo:CKY39_21185"/>
<dbReference type="AlphaFoldDB" id="A0A250DM54"/>
<dbReference type="Pfam" id="PF04542">
    <property type="entry name" value="Sigma70_r2"/>
    <property type="match status" value="1"/>
</dbReference>
<evidence type="ECO:0000256" key="4">
    <source>
        <dbReference type="ARBA" id="ARBA00023163"/>
    </source>
</evidence>
<dbReference type="InterPro" id="IPR007627">
    <property type="entry name" value="RNA_pol_sigma70_r2"/>
</dbReference>
<dbReference type="InterPro" id="IPR039425">
    <property type="entry name" value="RNA_pol_sigma-70-like"/>
</dbReference>
<dbReference type="InterPro" id="IPR013249">
    <property type="entry name" value="RNA_pol_sigma70_r4_t2"/>
</dbReference>
<dbReference type="InterPro" id="IPR014284">
    <property type="entry name" value="RNA_pol_sigma-70_dom"/>
</dbReference>
<dbReference type="SUPFAM" id="SSF88659">
    <property type="entry name" value="Sigma3 and sigma4 domains of RNA polymerase sigma factors"/>
    <property type="match status" value="1"/>
</dbReference>
<sequence>MPENALPALRDFLVARYDELKQRLARRLGNAERASDALQDTWLRLESRDDIDGVHDPAAYLLRVAVNLAYDQVAKQGRLATSDEIEALLDETPDPAPGPAQIAQDRAELATLRALIERLPPRRRQVLVMVRWQHLPQREVAARLGISLRTVEKELKEAHDHIAARMGRADRAPDAKEPHEK</sequence>
<evidence type="ECO:0000313" key="10">
    <source>
        <dbReference type="Proteomes" id="UP000217154"/>
    </source>
</evidence>